<evidence type="ECO:0000259" key="5">
    <source>
        <dbReference type="PROSITE" id="PS51133"/>
    </source>
</evidence>
<keyword evidence="2 4" id="KW-0863">Zinc-finger</keyword>
<dbReference type="Pfam" id="PF01096">
    <property type="entry name" value="Zn_ribbon_TFIIS"/>
    <property type="match status" value="1"/>
</dbReference>
<dbReference type="PANTHER" id="PTHR11477">
    <property type="entry name" value="TRANSCRIPTION FACTOR S-II ZINC FINGER DOMAIN-CONTAINING PROTEIN"/>
    <property type="match status" value="1"/>
</dbReference>
<evidence type="ECO:0000256" key="2">
    <source>
        <dbReference type="ARBA" id="ARBA00022771"/>
    </source>
</evidence>
<dbReference type="SUPFAM" id="SSF57783">
    <property type="entry name" value="Zinc beta-ribbon"/>
    <property type="match status" value="1"/>
</dbReference>
<dbReference type="PROSITE" id="PS00466">
    <property type="entry name" value="ZF_TFIIS_1"/>
    <property type="match status" value="1"/>
</dbReference>
<evidence type="ECO:0000256" key="1">
    <source>
        <dbReference type="ARBA" id="ARBA00022723"/>
    </source>
</evidence>
<evidence type="ECO:0000256" key="4">
    <source>
        <dbReference type="PROSITE-ProRule" id="PRU00472"/>
    </source>
</evidence>
<dbReference type="PANTHER" id="PTHR11477:SF0">
    <property type="entry name" value="IP08861P-RELATED"/>
    <property type="match status" value="1"/>
</dbReference>
<reference evidence="6" key="1">
    <citation type="journal article" date="2019" name="Philos. Trans. R. Soc. Lond., B, Biol. Sci.">
        <title>Targeted metagenomic recovery of four divergent viruses reveals shared and distinctive characteristics of giant viruses of marine eukaryotes.</title>
        <authorList>
            <person name="Needham D.M."/>
            <person name="Poirier C."/>
            <person name="Hehenberger E."/>
            <person name="Jimenez V."/>
            <person name="Swalwell J.E."/>
            <person name="Santoro A.E."/>
            <person name="Worden A.Z."/>
        </authorList>
    </citation>
    <scope>NUCLEOTIDE SEQUENCE</scope>
    <source>
        <strain evidence="6">OPacV-421</strain>
    </source>
</reference>
<evidence type="ECO:0000256" key="3">
    <source>
        <dbReference type="ARBA" id="ARBA00022833"/>
    </source>
</evidence>
<accession>A0A5J6VLC9</accession>
<dbReference type="SMART" id="SM00440">
    <property type="entry name" value="ZnF_C2C2"/>
    <property type="match status" value="1"/>
</dbReference>
<dbReference type="SUPFAM" id="SSF46942">
    <property type="entry name" value="Elongation factor TFIIS domain 2"/>
    <property type="match status" value="1"/>
</dbReference>
<dbReference type="InterPro" id="IPR001222">
    <property type="entry name" value="Znf_TFIIS"/>
</dbReference>
<keyword evidence="1" id="KW-0479">Metal-binding</keyword>
<dbReference type="InterPro" id="IPR003618">
    <property type="entry name" value="TFIIS_cen_dom"/>
</dbReference>
<keyword evidence="3" id="KW-0862">Zinc</keyword>
<dbReference type="PROSITE" id="PS51133">
    <property type="entry name" value="ZF_TFIIS_2"/>
    <property type="match status" value="1"/>
</dbReference>
<dbReference type="InterPro" id="IPR036575">
    <property type="entry name" value="TFIIS_cen_dom_sf"/>
</dbReference>
<sequence length="168" mass="20245">MRVITDSVRFRSNVVHTFHMIKNVNKRKNIEVGIYNFTIKEATNKVLIKKWTNKLFVEIYINRWRSLFTNFKNNKKLVNQVNRGKISTDAIANYTHQELNPDLWKQLIEDKIERDKNKYDKKLNLSSEFYCNKCKNNNCSYYQLQTRSADEPMTTFVNCLDCNKRWKF</sequence>
<dbReference type="EMBL" id="MN448297">
    <property type="protein sequence ID" value="QFG75076.1"/>
    <property type="molecule type" value="Genomic_DNA"/>
</dbReference>
<organism evidence="6">
    <name type="scientific">Megaviridae environmental sample</name>
    <dbReference type="NCBI Taxonomy" id="1737588"/>
    <lineage>
        <taxon>Viruses</taxon>
        <taxon>Varidnaviria</taxon>
        <taxon>Bamfordvirae</taxon>
        <taxon>Nucleocytoviricota</taxon>
        <taxon>Megaviricetes</taxon>
        <taxon>Imitervirales</taxon>
        <taxon>Mimiviridae</taxon>
        <taxon>environmental samples</taxon>
    </lineage>
</organism>
<dbReference type="CDD" id="cd13749">
    <property type="entry name" value="Zn-ribbon_TFIIS"/>
    <property type="match status" value="1"/>
</dbReference>
<protein>
    <submittedName>
        <fullName evidence="6">Transcription factor S-II</fullName>
    </submittedName>
</protein>
<dbReference type="Gene3D" id="1.10.472.30">
    <property type="entry name" value="Transcription elongation factor S-II, central domain"/>
    <property type="match status" value="1"/>
</dbReference>
<feature type="domain" description="TFIIS-type" evidence="5">
    <location>
        <begin position="127"/>
        <end position="167"/>
    </location>
</feature>
<dbReference type="Gene3D" id="2.20.25.10">
    <property type="match status" value="1"/>
</dbReference>
<proteinExistence type="predicted"/>
<dbReference type="GO" id="GO:0003676">
    <property type="term" value="F:nucleic acid binding"/>
    <property type="evidence" value="ECO:0007669"/>
    <property type="project" value="InterPro"/>
</dbReference>
<name>A0A5J6VLC9_9VIRU</name>
<evidence type="ECO:0000313" key="6">
    <source>
        <dbReference type="EMBL" id="QFG75076.1"/>
    </source>
</evidence>
<dbReference type="GO" id="GO:0006351">
    <property type="term" value="P:DNA-templated transcription"/>
    <property type="evidence" value="ECO:0007669"/>
    <property type="project" value="InterPro"/>
</dbReference>
<dbReference type="Pfam" id="PF07500">
    <property type="entry name" value="TFIIS_M"/>
    <property type="match status" value="1"/>
</dbReference>
<dbReference type="GO" id="GO:0008270">
    <property type="term" value="F:zinc ion binding"/>
    <property type="evidence" value="ECO:0007669"/>
    <property type="project" value="UniProtKB-KW"/>
</dbReference>